<evidence type="ECO:0000259" key="2">
    <source>
        <dbReference type="Pfam" id="PF01571"/>
    </source>
</evidence>
<evidence type="ECO:0008006" key="6">
    <source>
        <dbReference type="Google" id="ProtNLM"/>
    </source>
</evidence>
<dbReference type="AlphaFoldDB" id="A0A6L7F1N1"/>
<feature type="domain" description="Aminomethyltransferase C-terminal" evidence="3">
    <location>
        <begin position="325"/>
        <end position="395"/>
    </location>
</feature>
<dbReference type="InterPro" id="IPR029043">
    <property type="entry name" value="GcvT/YgfZ_C"/>
</dbReference>
<evidence type="ECO:0000259" key="3">
    <source>
        <dbReference type="Pfam" id="PF08669"/>
    </source>
</evidence>
<evidence type="ECO:0000256" key="1">
    <source>
        <dbReference type="PIRSR" id="PIRSR006487-1"/>
    </source>
</evidence>
<organism evidence="4 5">
    <name type="scientific">Nocardioides flavescens</name>
    <dbReference type="NCBI Taxonomy" id="2691959"/>
    <lineage>
        <taxon>Bacteria</taxon>
        <taxon>Bacillati</taxon>
        <taxon>Actinomycetota</taxon>
        <taxon>Actinomycetes</taxon>
        <taxon>Propionibacteriales</taxon>
        <taxon>Nocardioidaceae</taxon>
        <taxon>Nocardioides</taxon>
    </lineage>
</organism>
<protein>
    <recommendedName>
        <fullName evidence="6">Aminomethyl transferase family protein</fullName>
    </recommendedName>
</protein>
<dbReference type="Proteomes" id="UP000473325">
    <property type="component" value="Unassembled WGS sequence"/>
</dbReference>
<keyword evidence="5" id="KW-1185">Reference proteome</keyword>
<dbReference type="PIRSF" id="PIRSF006487">
    <property type="entry name" value="GcvT"/>
    <property type="match status" value="1"/>
</dbReference>
<accession>A0A6L7F1N1</accession>
<dbReference type="PANTHER" id="PTHR43757:SF2">
    <property type="entry name" value="AMINOMETHYLTRANSFERASE, MITOCHONDRIAL"/>
    <property type="match status" value="1"/>
</dbReference>
<name>A0A6L7F1N1_9ACTN</name>
<dbReference type="EMBL" id="WUEK01000007">
    <property type="protein sequence ID" value="MXG90422.1"/>
    <property type="molecule type" value="Genomic_DNA"/>
</dbReference>
<gene>
    <name evidence="4" type="ORF">GRQ65_12775</name>
</gene>
<feature type="binding site" evidence="1">
    <location>
        <position position="196"/>
    </location>
    <ligand>
        <name>substrate</name>
    </ligand>
</feature>
<dbReference type="Gene3D" id="3.30.1360.120">
    <property type="entry name" value="Probable tRNA modification gtpase trme, domain 1"/>
    <property type="match status" value="1"/>
</dbReference>
<proteinExistence type="predicted"/>
<dbReference type="SUPFAM" id="SSF101790">
    <property type="entry name" value="Aminomethyltransferase beta-barrel domain"/>
    <property type="match status" value="1"/>
</dbReference>
<evidence type="ECO:0000313" key="5">
    <source>
        <dbReference type="Proteomes" id="UP000473325"/>
    </source>
</evidence>
<dbReference type="Pfam" id="PF08669">
    <property type="entry name" value="GCV_T_C"/>
    <property type="match status" value="1"/>
</dbReference>
<dbReference type="InterPro" id="IPR006222">
    <property type="entry name" value="GCVT_N"/>
</dbReference>
<evidence type="ECO:0000313" key="4">
    <source>
        <dbReference type="EMBL" id="MXG90422.1"/>
    </source>
</evidence>
<dbReference type="InterPro" id="IPR028896">
    <property type="entry name" value="GcvT/YgfZ/DmdA"/>
</dbReference>
<dbReference type="PANTHER" id="PTHR43757">
    <property type="entry name" value="AMINOMETHYLTRANSFERASE"/>
    <property type="match status" value="1"/>
</dbReference>
<sequence length="401" mass="44220">MRTTPFHPRLSELNDQGLYTHWQGTLSALRYSHAPKHEYFAVRNGVGVFDSSPLCKYAVRGPDAERLLTGALVRDVRTVRDGQAAYTLWCDDRGGVMQDGVLLRRTGEDFLLTAARPALGWFEELATGLEVELEDVTDAFAMLAVQGPRSRTVLAEVAGLAGAVEGLAWSEHRSATVAGTPVTLSRTGYTGDLGYELVVPEAAALDVLDAVLEAGRPHSIRPFGEEALMTLRIEAGLPLVDVEWHDSRLAFTDADRVTPSELGFGWMLGGVREGRRFVGAEAIRRELSGRTSRWATTGIVVDWADWDRLHRDAGLLPPKSEHPLPYESMLRSGDGESEVGYCTSFVYSPVLQRHIGIARVRPDLAARGTELRLELTIAHRTTTVRVATTRMPFFDPERKKS</sequence>
<dbReference type="RefSeq" id="WP_160878359.1">
    <property type="nucleotide sequence ID" value="NZ_WUEK01000007.1"/>
</dbReference>
<dbReference type="Pfam" id="PF01571">
    <property type="entry name" value="GCV_T"/>
    <property type="match status" value="1"/>
</dbReference>
<dbReference type="InterPro" id="IPR013977">
    <property type="entry name" value="GcvT_C"/>
</dbReference>
<dbReference type="InterPro" id="IPR027266">
    <property type="entry name" value="TrmE/GcvT-like"/>
</dbReference>
<reference evidence="4 5" key="1">
    <citation type="submission" date="2019-12" db="EMBL/GenBank/DDBJ databases">
        <authorList>
            <person name="Kun Z."/>
        </authorList>
    </citation>
    <scope>NUCLEOTIDE SEQUENCE [LARGE SCALE GENOMIC DNA]</scope>
    <source>
        <strain evidence="4 5">YIM 123512</strain>
    </source>
</reference>
<feature type="domain" description="GCVT N-terminal" evidence="2">
    <location>
        <begin position="33"/>
        <end position="247"/>
    </location>
</feature>
<comment type="caution">
    <text evidence="4">The sequence shown here is derived from an EMBL/GenBank/DDBJ whole genome shotgun (WGS) entry which is preliminary data.</text>
</comment>
<dbReference type="SUPFAM" id="SSF103025">
    <property type="entry name" value="Folate-binding domain"/>
    <property type="match status" value="1"/>
</dbReference>